<dbReference type="AlphaFoldDB" id="A0A1X6PBR4"/>
<feature type="region of interest" description="Disordered" evidence="1">
    <location>
        <begin position="84"/>
        <end position="107"/>
    </location>
</feature>
<name>A0A1X6PBR4_PORUM</name>
<evidence type="ECO:0000256" key="1">
    <source>
        <dbReference type="SAM" id="MobiDB-lite"/>
    </source>
</evidence>
<evidence type="ECO:0000313" key="3">
    <source>
        <dbReference type="Proteomes" id="UP000218209"/>
    </source>
</evidence>
<evidence type="ECO:0000313" key="2">
    <source>
        <dbReference type="EMBL" id="OSX78284.1"/>
    </source>
</evidence>
<reference evidence="2 3" key="1">
    <citation type="submission" date="2017-03" db="EMBL/GenBank/DDBJ databases">
        <title>WGS assembly of Porphyra umbilicalis.</title>
        <authorList>
            <person name="Brawley S.H."/>
            <person name="Blouin N.A."/>
            <person name="Ficko-Blean E."/>
            <person name="Wheeler G.L."/>
            <person name="Lohr M."/>
            <person name="Goodson H.V."/>
            <person name="Jenkins J.W."/>
            <person name="Blaby-Haas C.E."/>
            <person name="Helliwell K.E."/>
            <person name="Chan C."/>
            <person name="Marriage T."/>
            <person name="Bhattacharya D."/>
            <person name="Klein A.S."/>
            <person name="Badis Y."/>
            <person name="Brodie J."/>
            <person name="Cao Y."/>
            <person name="Collen J."/>
            <person name="Dittami S.M."/>
            <person name="Gachon C.M."/>
            <person name="Green B.R."/>
            <person name="Karpowicz S."/>
            <person name="Kim J.W."/>
            <person name="Kudahl U."/>
            <person name="Lin S."/>
            <person name="Michel G."/>
            <person name="Mittag M."/>
            <person name="Olson B.J."/>
            <person name="Pangilinan J."/>
            <person name="Peng Y."/>
            <person name="Qiu H."/>
            <person name="Shu S."/>
            <person name="Singer J.T."/>
            <person name="Smith A.G."/>
            <person name="Sprecher B.N."/>
            <person name="Wagner V."/>
            <person name="Wang W."/>
            <person name="Wang Z.-Y."/>
            <person name="Yan J."/>
            <person name="Yarish C."/>
            <person name="Zoeuner-Riek S."/>
            <person name="Zhuang Y."/>
            <person name="Zou Y."/>
            <person name="Lindquist E.A."/>
            <person name="Grimwood J."/>
            <person name="Barry K."/>
            <person name="Rokhsar D.S."/>
            <person name="Schmutz J."/>
            <person name="Stiller J.W."/>
            <person name="Grossman A.R."/>
            <person name="Prochnik S.E."/>
        </authorList>
    </citation>
    <scope>NUCLEOTIDE SEQUENCE [LARGE SCALE GENOMIC DNA]</scope>
    <source>
        <strain evidence="2">4086291</strain>
    </source>
</reference>
<accession>A0A1X6PBR4</accession>
<feature type="region of interest" description="Disordered" evidence="1">
    <location>
        <begin position="233"/>
        <end position="263"/>
    </location>
</feature>
<organism evidence="2 3">
    <name type="scientific">Porphyra umbilicalis</name>
    <name type="common">Purple laver</name>
    <name type="synonym">Red alga</name>
    <dbReference type="NCBI Taxonomy" id="2786"/>
    <lineage>
        <taxon>Eukaryota</taxon>
        <taxon>Rhodophyta</taxon>
        <taxon>Bangiophyceae</taxon>
        <taxon>Bangiales</taxon>
        <taxon>Bangiaceae</taxon>
        <taxon>Porphyra</taxon>
    </lineage>
</organism>
<feature type="compositionally biased region" description="Basic and acidic residues" evidence="1">
    <location>
        <begin position="148"/>
        <end position="161"/>
    </location>
</feature>
<dbReference type="EMBL" id="KV918816">
    <property type="protein sequence ID" value="OSX78284.1"/>
    <property type="molecule type" value="Genomic_DNA"/>
</dbReference>
<keyword evidence="3" id="KW-1185">Reference proteome</keyword>
<feature type="region of interest" description="Disordered" evidence="1">
    <location>
        <begin position="122"/>
        <end position="184"/>
    </location>
</feature>
<gene>
    <name evidence="2" type="ORF">BU14_0113s0028</name>
</gene>
<dbReference type="Proteomes" id="UP000218209">
    <property type="component" value="Unassembled WGS sequence"/>
</dbReference>
<proteinExistence type="predicted"/>
<feature type="region of interest" description="Disordered" evidence="1">
    <location>
        <begin position="199"/>
        <end position="220"/>
    </location>
</feature>
<protein>
    <submittedName>
        <fullName evidence="2">Uncharacterized protein</fullName>
    </submittedName>
</protein>
<feature type="compositionally biased region" description="Basic residues" evidence="1">
    <location>
        <begin position="242"/>
        <end position="251"/>
    </location>
</feature>
<sequence length="263" mass="28447">MGDEWTGNVVPQFRIPARALPLSCSTASPRSPPLAPRRSLDSGWISPFNARCFSSLTSFVAGRHGLCCWSRRRAAAQRRCRHCRRASRAATPRSHPPPTPSDRRRGHSALCRAAHGAGRHRPRWSACGVGGAGGGRRTTRPTTPVGGRRRDARDAARDGHVDGAGAAAHHRAAGRRCGRDGRRSGRRRVVALCDEGRRGRGSGTVVGRRPWGPPAPRSARVEVPRVPVDVARRRAGVGAGRPPRRRPRGRRAAADPLCALRRP</sequence>